<protein>
    <submittedName>
        <fullName evidence="1">Uncharacterized protein</fullName>
    </submittedName>
</protein>
<reference evidence="2" key="1">
    <citation type="submission" date="2016-12" db="EMBL/GenBank/DDBJ databases">
        <authorList>
            <person name="Brunel B."/>
        </authorList>
    </citation>
    <scope>NUCLEOTIDE SEQUENCE [LARGE SCALE GENOMIC DNA]</scope>
</reference>
<dbReference type="AlphaFoldDB" id="A0A2P9ARB2"/>
<keyword evidence="2" id="KW-1185">Reference proteome</keyword>
<evidence type="ECO:0000313" key="1">
    <source>
        <dbReference type="EMBL" id="SJM33627.1"/>
    </source>
</evidence>
<accession>A0A2P9ARB2</accession>
<sequence>MLGDEDRVTNERIVAVDRADLPERLPDDEAEVTFIAESNFSRLGREPGVIEG</sequence>
<name>A0A2P9ARB2_9HYPH</name>
<organism evidence="1 2">
    <name type="scientific">Mesorhizobium delmotii</name>
    <dbReference type="NCBI Taxonomy" id="1631247"/>
    <lineage>
        <taxon>Bacteria</taxon>
        <taxon>Pseudomonadati</taxon>
        <taxon>Pseudomonadota</taxon>
        <taxon>Alphaproteobacteria</taxon>
        <taxon>Hyphomicrobiales</taxon>
        <taxon>Phyllobacteriaceae</taxon>
        <taxon>Mesorhizobium</taxon>
    </lineage>
</organism>
<evidence type="ECO:0000313" key="2">
    <source>
        <dbReference type="Proteomes" id="UP000245698"/>
    </source>
</evidence>
<dbReference type="Proteomes" id="UP000245698">
    <property type="component" value="Unassembled WGS sequence"/>
</dbReference>
<dbReference type="EMBL" id="FUIG01000044">
    <property type="protein sequence ID" value="SJM33627.1"/>
    <property type="molecule type" value="Genomic_DNA"/>
</dbReference>
<gene>
    <name evidence="1" type="ORF">BQ8482_360028</name>
</gene>
<proteinExistence type="predicted"/>